<dbReference type="InterPro" id="IPR023866">
    <property type="entry name" value="SbnB"/>
</dbReference>
<dbReference type="GO" id="GO:0016639">
    <property type="term" value="F:oxidoreductase activity, acting on the CH-NH2 group of donors, NAD or NADP as acceptor"/>
    <property type="evidence" value="ECO:0007669"/>
    <property type="project" value="InterPro"/>
</dbReference>
<dbReference type="GO" id="GO:0019290">
    <property type="term" value="P:siderophore biosynthetic process"/>
    <property type="evidence" value="ECO:0007669"/>
    <property type="project" value="InterPro"/>
</dbReference>
<dbReference type="GO" id="GO:0005737">
    <property type="term" value="C:cytoplasm"/>
    <property type="evidence" value="ECO:0007669"/>
    <property type="project" value="TreeGrafter"/>
</dbReference>
<evidence type="ECO:0000313" key="2">
    <source>
        <dbReference type="Proteomes" id="UP000327000"/>
    </source>
</evidence>
<proteinExistence type="predicted"/>
<dbReference type="PIRSF" id="PIRSF001439">
    <property type="entry name" value="CryM"/>
    <property type="match status" value="1"/>
</dbReference>
<dbReference type="OrthoDB" id="3396397at2"/>
<dbReference type="RefSeq" id="WP_152264106.1">
    <property type="nucleotide sequence ID" value="NZ_VOKX01000032.1"/>
</dbReference>
<dbReference type="InterPro" id="IPR036291">
    <property type="entry name" value="NAD(P)-bd_dom_sf"/>
</dbReference>
<dbReference type="Gene3D" id="3.30.1780.10">
    <property type="entry name" value="ornithine cyclodeaminase, domain 1"/>
    <property type="match status" value="1"/>
</dbReference>
<reference evidence="1 2" key="1">
    <citation type="journal article" date="2019" name="Microb. Cell Fact.">
        <title>Exploring novel herbicidin analogues by transcriptional regulator overexpression and MS/MS molecular networking.</title>
        <authorList>
            <person name="Shi Y."/>
            <person name="Gu R."/>
            <person name="Li Y."/>
            <person name="Wang X."/>
            <person name="Ren W."/>
            <person name="Li X."/>
            <person name="Wang L."/>
            <person name="Xie Y."/>
            <person name="Hong B."/>
        </authorList>
    </citation>
    <scope>NUCLEOTIDE SEQUENCE [LARGE SCALE GENOMIC DNA]</scope>
    <source>
        <strain evidence="1 2">US-43</strain>
    </source>
</reference>
<keyword evidence="2" id="KW-1185">Reference proteome</keyword>
<evidence type="ECO:0000313" key="1">
    <source>
        <dbReference type="EMBL" id="KAB7843733.1"/>
    </source>
</evidence>
<dbReference type="Proteomes" id="UP000327000">
    <property type="component" value="Unassembled WGS sequence"/>
</dbReference>
<dbReference type="Pfam" id="PF02423">
    <property type="entry name" value="OCD_Mu_crystall"/>
    <property type="match status" value="1"/>
</dbReference>
<comment type="caution">
    <text evidence="1">The sequence shown here is derived from an EMBL/GenBank/DDBJ whole genome shotgun (WGS) entry which is preliminary data.</text>
</comment>
<sequence>MLIARHADVHEVLAGREEEILALVQETYGTHEDGRTAVPHSTFLRFPGDDRNRVIGLPAFAGGDSPVAGMKWIASFPGNIDEGLPRASAAIVLNSLENGFPVALLEGSQISAKRTAASAALAARLLTEGDEPTGVTLVGGGVINTEVLRFLLVALPSLREVTVFDLDAGRAEAFAARCRALGPDLTVEVVADRPTALARHRLVALATTSGTPHLGSDELRPGTVVLHVSLRDLHPEVILGAQNIVDDADHVCRERTSLHLAEQQSGNRDFIDASIGALVRGTVPFTRDPGRITVFSPFGLGILDMALAEYVRARAAERGLGVRVDGFLGHDAAKAEAAESAR</sequence>
<dbReference type="EMBL" id="VOKX01000032">
    <property type="protein sequence ID" value="KAB7843733.1"/>
    <property type="molecule type" value="Genomic_DNA"/>
</dbReference>
<dbReference type="InterPro" id="IPR023401">
    <property type="entry name" value="ODC_N"/>
</dbReference>
<dbReference type="Gene3D" id="3.40.50.720">
    <property type="entry name" value="NAD(P)-binding Rossmann-like Domain"/>
    <property type="match status" value="1"/>
</dbReference>
<gene>
    <name evidence="1" type="primary">sbnB</name>
    <name evidence="1" type="ORF">FRZ00_17425</name>
</gene>
<protein>
    <submittedName>
        <fullName evidence="1">2,3-diaminopropionate biosynthesis protein SbnB</fullName>
    </submittedName>
</protein>
<dbReference type="PANTHER" id="PTHR13812">
    <property type="entry name" value="KETIMINE REDUCTASE MU-CRYSTALLIN"/>
    <property type="match status" value="1"/>
</dbReference>
<dbReference type="NCBIfam" id="TIGR03944">
    <property type="entry name" value="dehyd_SbnB_fam"/>
    <property type="match status" value="1"/>
</dbReference>
<dbReference type="InterPro" id="IPR003462">
    <property type="entry name" value="ODC_Mu_crystall"/>
</dbReference>
<organism evidence="1 2">
    <name type="scientific">Streptomyces mobaraensis</name>
    <name type="common">Streptoverticillium mobaraense</name>
    <dbReference type="NCBI Taxonomy" id="35621"/>
    <lineage>
        <taxon>Bacteria</taxon>
        <taxon>Bacillati</taxon>
        <taxon>Actinomycetota</taxon>
        <taxon>Actinomycetes</taxon>
        <taxon>Kitasatosporales</taxon>
        <taxon>Streptomycetaceae</taxon>
        <taxon>Streptomyces</taxon>
    </lineage>
</organism>
<name>A0A5N5W6N7_STRMB</name>
<accession>A0A5N5W6N7</accession>
<dbReference type="PANTHER" id="PTHR13812:SF19">
    <property type="entry name" value="KETIMINE REDUCTASE MU-CRYSTALLIN"/>
    <property type="match status" value="1"/>
</dbReference>
<dbReference type="SUPFAM" id="SSF51735">
    <property type="entry name" value="NAD(P)-binding Rossmann-fold domains"/>
    <property type="match status" value="1"/>
</dbReference>
<dbReference type="AlphaFoldDB" id="A0A5N5W6N7"/>